<dbReference type="AlphaFoldDB" id="A0AAV1K091"/>
<feature type="region of interest" description="Disordered" evidence="1">
    <location>
        <begin position="62"/>
        <end position="87"/>
    </location>
</feature>
<evidence type="ECO:0000256" key="2">
    <source>
        <dbReference type="SAM" id="SignalP"/>
    </source>
</evidence>
<comment type="caution">
    <text evidence="3">The sequence shown here is derived from an EMBL/GenBank/DDBJ whole genome shotgun (WGS) entry which is preliminary data.</text>
</comment>
<feature type="chain" id="PRO_5043897874" evidence="2">
    <location>
        <begin position="17"/>
        <end position="251"/>
    </location>
</feature>
<organism evidence="3 4">
    <name type="scientific">Leptosia nina</name>
    <dbReference type="NCBI Taxonomy" id="320188"/>
    <lineage>
        <taxon>Eukaryota</taxon>
        <taxon>Metazoa</taxon>
        <taxon>Ecdysozoa</taxon>
        <taxon>Arthropoda</taxon>
        <taxon>Hexapoda</taxon>
        <taxon>Insecta</taxon>
        <taxon>Pterygota</taxon>
        <taxon>Neoptera</taxon>
        <taxon>Endopterygota</taxon>
        <taxon>Lepidoptera</taxon>
        <taxon>Glossata</taxon>
        <taxon>Ditrysia</taxon>
        <taxon>Papilionoidea</taxon>
        <taxon>Pieridae</taxon>
        <taxon>Pierinae</taxon>
        <taxon>Leptosia</taxon>
    </lineage>
</organism>
<reference evidence="3 4" key="1">
    <citation type="submission" date="2023-11" db="EMBL/GenBank/DDBJ databases">
        <authorList>
            <person name="Okamura Y."/>
        </authorList>
    </citation>
    <scope>NUCLEOTIDE SEQUENCE [LARGE SCALE GENOMIC DNA]</scope>
</reference>
<dbReference type="EMBL" id="CAVLEF010000225">
    <property type="protein sequence ID" value="CAK1553783.1"/>
    <property type="molecule type" value="Genomic_DNA"/>
</dbReference>
<evidence type="ECO:0000313" key="3">
    <source>
        <dbReference type="EMBL" id="CAK1553783.1"/>
    </source>
</evidence>
<feature type="signal peptide" evidence="2">
    <location>
        <begin position="1"/>
        <end position="16"/>
    </location>
</feature>
<evidence type="ECO:0000256" key="1">
    <source>
        <dbReference type="SAM" id="MobiDB-lite"/>
    </source>
</evidence>
<keyword evidence="2" id="KW-0732">Signal</keyword>
<protein>
    <submittedName>
        <fullName evidence="3">Uncharacterized protein</fullName>
    </submittedName>
</protein>
<evidence type="ECO:0000313" key="4">
    <source>
        <dbReference type="Proteomes" id="UP001497472"/>
    </source>
</evidence>
<feature type="compositionally biased region" description="Polar residues" evidence="1">
    <location>
        <begin position="65"/>
        <end position="75"/>
    </location>
</feature>
<name>A0AAV1K091_9NEOP</name>
<dbReference type="Proteomes" id="UP001497472">
    <property type="component" value="Unassembled WGS sequence"/>
</dbReference>
<keyword evidence="4" id="KW-1185">Reference proteome</keyword>
<gene>
    <name evidence="3" type="ORF">LNINA_LOCUS12751</name>
</gene>
<sequence>MLLLMLIACCIQCAKLESQTSYESYTRYDIPLPNKVTPILNYRGSKTNTELQYAPLILKSEKAQSMDSTPTPNEGTKNHGARKIEPQISERIPFPPNIALSFIPGYNIQLLSQNNGQKKIMHNEDYYKNSEQSRRIMTNNEDLKSADSIVKNNADSLNSNNRNIFGLEKYKFNQVNTRPKTLTAMESPDIQPFLVVRTPRLHLNVARAYHFAYLPNKALNEIILRKQDKKHYQKTYLSTNQSKNCQLHRVS</sequence>
<accession>A0AAV1K091</accession>
<proteinExistence type="predicted"/>